<evidence type="ECO:0000256" key="2">
    <source>
        <dbReference type="ARBA" id="ARBA00005300"/>
    </source>
</evidence>
<comment type="catalytic activity">
    <reaction evidence="1">
        <text>Endonucleolytic cleavage to 5'-phosphomonoester.</text>
        <dbReference type="EC" id="3.1.26.4"/>
    </reaction>
</comment>
<name>A0A9P6BY51_9AGAR</name>
<dbReference type="OrthoDB" id="407198at2759"/>
<keyword evidence="4" id="KW-0540">Nuclease</keyword>
<dbReference type="EC" id="3.1.26.4" evidence="3"/>
<dbReference type="PANTHER" id="PTHR10642:SF26">
    <property type="entry name" value="RIBONUCLEASE H1"/>
    <property type="match status" value="1"/>
</dbReference>
<proteinExistence type="inferred from homology"/>
<dbReference type="GO" id="GO:0004523">
    <property type="term" value="F:RNA-DNA hybrid ribonuclease activity"/>
    <property type="evidence" value="ECO:0007669"/>
    <property type="project" value="UniProtKB-EC"/>
</dbReference>
<feature type="domain" description="RNase H type-1" evidence="8">
    <location>
        <begin position="13"/>
        <end position="155"/>
    </location>
</feature>
<sequence length="156" mass="17485">MSHRLYTPNSVDNTMDPRGLIDGACSNNGNLDAWVGIVDGSQTSQCTEICAAIAAVRLAHQFFLNGEFWGAGHVKGIILMTNSAYLVSAMTDWVYKWKRNGWKTSIRKPVVNMEDFIELDVLVQYLEQNCVPVRFWCIDREHNTFVDALVKAATGL</sequence>
<keyword evidence="7" id="KW-0378">Hydrolase</keyword>
<dbReference type="AlphaFoldDB" id="A0A9P6BY51"/>
<keyword evidence="10" id="KW-1185">Reference proteome</keyword>
<evidence type="ECO:0000313" key="9">
    <source>
        <dbReference type="EMBL" id="KAF9442150.1"/>
    </source>
</evidence>
<organism evidence="9 10">
    <name type="scientific">Macrolepiota fuliginosa MF-IS2</name>
    <dbReference type="NCBI Taxonomy" id="1400762"/>
    <lineage>
        <taxon>Eukaryota</taxon>
        <taxon>Fungi</taxon>
        <taxon>Dikarya</taxon>
        <taxon>Basidiomycota</taxon>
        <taxon>Agaricomycotina</taxon>
        <taxon>Agaricomycetes</taxon>
        <taxon>Agaricomycetidae</taxon>
        <taxon>Agaricales</taxon>
        <taxon>Agaricineae</taxon>
        <taxon>Agaricaceae</taxon>
        <taxon>Macrolepiota</taxon>
    </lineage>
</organism>
<dbReference type="InterPro" id="IPR050092">
    <property type="entry name" value="RNase_H"/>
</dbReference>
<dbReference type="PANTHER" id="PTHR10642">
    <property type="entry name" value="RIBONUCLEASE H1"/>
    <property type="match status" value="1"/>
</dbReference>
<evidence type="ECO:0000256" key="1">
    <source>
        <dbReference type="ARBA" id="ARBA00000077"/>
    </source>
</evidence>
<evidence type="ECO:0000256" key="3">
    <source>
        <dbReference type="ARBA" id="ARBA00012180"/>
    </source>
</evidence>
<evidence type="ECO:0000259" key="8">
    <source>
        <dbReference type="PROSITE" id="PS50879"/>
    </source>
</evidence>
<dbReference type="Gene3D" id="3.30.420.10">
    <property type="entry name" value="Ribonuclease H-like superfamily/Ribonuclease H"/>
    <property type="match status" value="1"/>
</dbReference>
<dbReference type="GO" id="GO:0003676">
    <property type="term" value="F:nucleic acid binding"/>
    <property type="evidence" value="ECO:0007669"/>
    <property type="project" value="InterPro"/>
</dbReference>
<gene>
    <name evidence="9" type="ORF">P691DRAFT_789998</name>
</gene>
<evidence type="ECO:0000256" key="7">
    <source>
        <dbReference type="ARBA" id="ARBA00022801"/>
    </source>
</evidence>
<dbReference type="EMBL" id="MU151694">
    <property type="protein sequence ID" value="KAF9442150.1"/>
    <property type="molecule type" value="Genomic_DNA"/>
</dbReference>
<keyword evidence="6" id="KW-0255">Endonuclease</keyword>
<dbReference type="SUPFAM" id="SSF53098">
    <property type="entry name" value="Ribonuclease H-like"/>
    <property type="match status" value="1"/>
</dbReference>
<protein>
    <recommendedName>
        <fullName evidence="3">ribonuclease H</fullName>
        <ecNumber evidence="3">3.1.26.4</ecNumber>
    </recommendedName>
</protein>
<evidence type="ECO:0000256" key="5">
    <source>
        <dbReference type="ARBA" id="ARBA00022723"/>
    </source>
</evidence>
<comment type="similarity">
    <text evidence="2">Belongs to the RNase H family.</text>
</comment>
<dbReference type="Proteomes" id="UP000807342">
    <property type="component" value="Unassembled WGS sequence"/>
</dbReference>
<reference evidence="9" key="1">
    <citation type="submission" date="2020-11" db="EMBL/GenBank/DDBJ databases">
        <authorList>
            <consortium name="DOE Joint Genome Institute"/>
            <person name="Ahrendt S."/>
            <person name="Riley R."/>
            <person name="Andreopoulos W."/>
            <person name="Labutti K."/>
            <person name="Pangilinan J."/>
            <person name="Ruiz-Duenas F.J."/>
            <person name="Barrasa J.M."/>
            <person name="Sanchez-Garcia M."/>
            <person name="Camarero S."/>
            <person name="Miyauchi S."/>
            <person name="Serrano A."/>
            <person name="Linde D."/>
            <person name="Babiker R."/>
            <person name="Drula E."/>
            <person name="Ayuso-Fernandez I."/>
            <person name="Pacheco R."/>
            <person name="Padilla G."/>
            <person name="Ferreira P."/>
            <person name="Barriuso J."/>
            <person name="Kellner H."/>
            <person name="Castanera R."/>
            <person name="Alfaro M."/>
            <person name="Ramirez L."/>
            <person name="Pisabarro A.G."/>
            <person name="Kuo A."/>
            <person name="Tritt A."/>
            <person name="Lipzen A."/>
            <person name="He G."/>
            <person name="Yan M."/>
            <person name="Ng V."/>
            <person name="Cullen D."/>
            <person name="Martin F."/>
            <person name="Rosso M.-N."/>
            <person name="Henrissat B."/>
            <person name="Hibbett D."/>
            <person name="Martinez A.T."/>
            <person name="Grigoriev I.V."/>
        </authorList>
    </citation>
    <scope>NUCLEOTIDE SEQUENCE</scope>
    <source>
        <strain evidence="9">MF-IS2</strain>
    </source>
</reference>
<evidence type="ECO:0000256" key="4">
    <source>
        <dbReference type="ARBA" id="ARBA00022722"/>
    </source>
</evidence>
<evidence type="ECO:0000313" key="10">
    <source>
        <dbReference type="Proteomes" id="UP000807342"/>
    </source>
</evidence>
<dbReference type="InterPro" id="IPR012337">
    <property type="entry name" value="RNaseH-like_sf"/>
</dbReference>
<accession>A0A9P6BY51</accession>
<dbReference type="InterPro" id="IPR002156">
    <property type="entry name" value="RNaseH_domain"/>
</dbReference>
<dbReference type="Pfam" id="PF00075">
    <property type="entry name" value="RNase_H"/>
    <property type="match status" value="1"/>
</dbReference>
<comment type="caution">
    <text evidence="9">The sequence shown here is derived from an EMBL/GenBank/DDBJ whole genome shotgun (WGS) entry which is preliminary data.</text>
</comment>
<dbReference type="InterPro" id="IPR036397">
    <property type="entry name" value="RNaseH_sf"/>
</dbReference>
<evidence type="ECO:0000256" key="6">
    <source>
        <dbReference type="ARBA" id="ARBA00022759"/>
    </source>
</evidence>
<keyword evidence="5" id="KW-0479">Metal-binding</keyword>
<dbReference type="GO" id="GO:0046872">
    <property type="term" value="F:metal ion binding"/>
    <property type="evidence" value="ECO:0007669"/>
    <property type="project" value="UniProtKB-KW"/>
</dbReference>
<dbReference type="PROSITE" id="PS50879">
    <property type="entry name" value="RNASE_H_1"/>
    <property type="match status" value="1"/>
</dbReference>
<dbReference type="GO" id="GO:0043137">
    <property type="term" value="P:DNA replication, removal of RNA primer"/>
    <property type="evidence" value="ECO:0007669"/>
    <property type="project" value="TreeGrafter"/>
</dbReference>